<dbReference type="GO" id="GO:0006412">
    <property type="term" value="P:translation"/>
    <property type="evidence" value="ECO:0007669"/>
    <property type="project" value="InterPro"/>
</dbReference>
<dbReference type="InterPro" id="IPR021131">
    <property type="entry name" value="Ribosomal_uL15/eL18"/>
</dbReference>
<evidence type="ECO:0000256" key="1">
    <source>
        <dbReference type="ARBA" id="ARBA00007320"/>
    </source>
</evidence>
<organism evidence="6 7">
    <name type="scientific">Trichodelitschia bisporula</name>
    <dbReference type="NCBI Taxonomy" id="703511"/>
    <lineage>
        <taxon>Eukaryota</taxon>
        <taxon>Fungi</taxon>
        <taxon>Dikarya</taxon>
        <taxon>Ascomycota</taxon>
        <taxon>Pezizomycotina</taxon>
        <taxon>Dothideomycetes</taxon>
        <taxon>Dothideomycetes incertae sedis</taxon>
        <taxon>Phaeotrichales</taxon>
        <taxon>Phaeotrichaceae</taxon>
        <taxon>Trichodelitschia</taxon>
    </lineage>
</organism>
<gene>
    <name evidence="6" type="ORF">EJ06DRAFT_514306</name>
</gene>
<dbReference type="FunFam" id="3.100.10.10:FF:000011">
    <property type="entry name" value="50S ribosomal subunit protein L15"/>
    <property type="match status" value="1"/>
</dbReference>
<feature type="compositionally biased region" description="Low complexity" evidence="4">
    <location>
        <begin position="49"/>
        <end position="59"/>
    </location>
</feature>
<dbReference type="Pfam" id="PF00828">
    <property type="entry name" value="Ribosomal_L27A"/>
    <property type="match status" value="1"/>
</dbReference>
<name>A0A6G1HPM6_9PEZI</name>
<dbReference type="Proteomes" id="UP000799640">
    <property type="component" value="Unassembled WGS sequence"/>
</dbReference>
<evidence type="ECO:0000256" key="4">
    <source>
        <dbReference type="SAM" id="MobiDB-lite"/>
    </source>
</evidence>
<dbReference type="SUPFAM" id="SSF52080">
    <property type="entry name" value="Ribosomal proteins L15p and L18e"/>
    <property type="match status" value="1"/>
</dbReference>
<feature type="compositionally biased region" description="Polar residues" evidence="4">
    <location>
        <begin position="37"/>
        <end position="48"/>
    </location>
</feature>
<evidence type="ECO:0000313" key="6">
    <source>
        <dbReference type="EMBL" id="KAF2397705.1"/>
    </source>
</evidence>
<evidence type="ECO:0000259" key="5">
    <source>
        <dbReference type="Pfam" id="PF00828"/>
    </source>
</evidence>
<dbReference type="Gene3D" id="3.100.10.10">
    <property type="match status" value="1"/>
</dbReference>
<evidence type="ECO:0000256" key="2">
    <source>
        <dbReference type="ARBA" id="ARBA00022980"/>
    </source>
</evidence>
<dbReference type="NCBIfam" id="TIGR01071">
    <property type="entry name" value="rplO_bact"/>
    <property type="match status" value="1"/>
</dbReference>
<dbReference type="OrthoDB" id="361383at2759"/>
<dbReference type="InterPro" id="IPR036227">
    <property type="entry name" value="Ribosomal_uL15/eL18_sf"/>
</dbReference>
<keyword evidence="7" id="KW-1185">Reference proteome</keyword>
<comment type="similarity">
    <text evidence="1">Belongs to the universal ribosomal protein uL15 family.</text>
</comment>
<dbReference type="PANTHER" id="PTHR12934:SF11">
    <property type="entry name" value="LARGE RIBOSOMAL SUBUNIT PROTEIN UL15M"/>
    <property type="match status" value="1"/>
</dbReference>
<accession>A0A6G1HPM6</accession>
<feature type="compositionally biased region" description="Basic residues" evidence="4">
    <location>
        <begin position="82"/>
        <end position="94"/>
    </location>
</feature>
<evidence type="ECO:0000313" key="7">
    <source>
        <dbReference type="Proteomes" id="UP000799640"/>
    </source>
</evidence>
<dbReference type="PANTHER" id="PTHR12934">
    <property type="entry name" value="50S RIBOSOMAL PROTEIN L15"/>
    <property type="match status" value="1"/>
</dbReference>
<dbReference type="AlphaFoldDB" id="A0A6G1HPM6"/>
<feature type="region of interest" description="Disordered" evidence="4">
    <location>
        <begin position="37"/>
        <end position="104"/>
    </location>
</feature>
<sequence length="334" mass="35906">MPPRLPLLLRALRPQILPSNHIGTSHALAPIFLAPSTSAPHSHQRPQQSRSASILSSLSDTPGAYSKRIRRGRGPASGKGKTSGRGHKGQKQHGKVPFGFNGGQTPDIVVSGTRGYDNQFSLDMSPINLNRIQSWIDQGRLNPAKPITLKELVSTRCIHGIKDGVKLLARDATALRIPIHIVVSRASATAIAAVEAAGGSVTTRYYTKASIRRVLKGESHPFISRLSAPPADAEAAADAASKAVEAEAAPKPRGPIAEAVASAAAHEVAARYRYRLPDPAGRKDLEYYRNPAHRGYLSYALEEGRSPSLFWRTPGVKVAKKVSKKKIAVGDMLW</sequence>
<keyword evidence="3" id="KW-0687">Ribonucleoprotein</keyword>
<dbReference type="EMBL" id="ML996702">
    <property type="protein sequence ID" value="KAF2397705.1"/>
    <property type="molecule type" value="Genomic_DNA"/>
</dbReference>
<dbReference type="GO" id="GO:0005762">
    <property type="term" value="C:mitochondrial large ribosomal subunit"/>
    <property type="evidence" value="ECO:0007669"/>
    <property type="project" value="TreeGrafter"/>
</dbReference>
<feature type="domain" description="Large ribosomal subunit protein uL15/eL18" evidence="5">
    <location>
        <begin position="126"/>
        <end position="202"/>
    </location>
</feature>
<dbReference type="HAMAP" id="MF_01341">
    <property type="entry name" value="Ribosomal_uL15"/>
    <property type="match status" value="1"/>
</dbReference>
<reference evidence="6" key="1">
    <citation type="journal article" date="2020" name="Stud. Mycol.">
        <title>101 Dothideomycetes genomes: a test case for predicting lifestyles and emergence of pathogens.</title>
        <authorList>
            <person name="Haridas S."/>
            <person name="Albert R."/>
            <person name="Binder M."/>
            <person name="Bloem J."/>
            <person name="Labutti K."/>
            <person name="Salamov A."/>
            <person name="Andreopoulos B."/>
            <person name="Baker S."/>
            <person name="Barry K."/>
            <person name="Bills G."/>
            <person name="Bluhm B."/>
            <person name="Cannon C."/>
            <person name="Castanera R."/>
            <person name="Culley D."/>
            <person name="Daum C."/>
            <person name="Ezra D."/>
            <person name="Gonzalez J."/>
            <person name="Henrissat B."/>
            <person name="Kuo A."/>
            <person name="Liang C."/>
            <person name="Lipzen A."/>
            <person name="Lutzoni F."/>
            <person name="Magnuson J."/>
            <person name="Mondo S."/>
            <person name="Nolan M."/>
            <person name="Ohm R."/>
            <person name="Pangilinan J."/>
            <person name="Park H.-J."/>
            <person name="Ramirez L."/>
            <person name="Alfaro M."/>
            <person name="Sun H."/>
            <person name="Tritt A."/>
            <person name="Yoshinaga Y."/>
            <person name="Zwiers L.-H."/>
            <person name="Turgeon B."/>
            <person name="Goodwin S."/>
            <person name="Spatafora J."/>
            <person name="Crous P."/>
            <person name="Grigoriev I."/>
        </authorList>
    </citation>
    <scope>NUCLEOTIDE SEQUENCE</scope>
    <source>
        <strain evidence="6">CBS 262.69</strain>
    </source>
</reference>
<proteinExistence type="inferred from homology"/>
<dbReference type="InterPro" id="IPR030878">
    <property type="entry name" value="Ribosomal_uL15"/>
</dbReference>
<protein>
    <submittedName>
        <fullName evidence="6">Ribosomal protein L15</fullName>
    </submittedName>
</protein>
<dbReference type="InterPro" id="IPR005749">
    <property type="entry name" value="Ribosomal_uL15_bac-type"/>
</dbReference>
<dbReference type="GO" id="GO:0003735">
    <property type="term" value="F:structural constituent of ribosome"/>
    <property type="evidence" value="ECO:0007669"/>
    <property type="project" value="InterPro"/>
</dbReference>
<evidence type="ECO:0000256" key="3">
    <source>
        <dbReference type="ARBA" id="ARBA00023274"/>
    </source>
</evidence>
<keyword evidence="2 6" id="KW-0689">Ribosomal protein</keyword>